<gene>
    <name evidence="2" type="ORF">ACFQMA_06925</name>
</gene>
<sequence>MQLLKRIRDTFEPQSNQSASEIDPAYAYDLLSNERRRRVIEFLVEFEPGTEVDVRDVADAISQGGDRNASYVSLIQSHLIKYDNDNNGLVEYDERAKTIKIRPELHAVYRGHEAFVNELD</sequence>
<dbReference type="Pfam" id="PF24035">
    <property type="entry name" value="DUF7344"/>
    <property type="match status" value="1"/>
</dbReference>
<dbReference type="Proteomes" id="UP001596432">
    <property type="component" value="Unassembled WGS sequence"/>
</dbReference>
<feature type="domain" description="DUF7344" evidence="1">
    <location>
        <begin position="28"/>
        <end position="99"/>
    </location>
</feature>
<protein>
    <recommendedName>
        <fullName evidence="1">DUF7344 domain-containing protein</fullName>
    </recommendedName>
</protein>
<dbReference type="AlphaFoldDB" id="A0ABD5Y5B4"/>
<dbReference type="EMBL" id="JBHTAS010000001">
    <property type="protein sequence ID" value="MFC7139569.1"/>
    <property type="molecule type" value="Genomic_DNA"/>
</dbReference>
<evidence type="ECO:0000313" key="3">
    <source>
        <dbReference type="Proteomes" id="UP001596432"/>
    </source>
</evidence>
<accession>A0ABD5Y5B4</accession>
<dbReference type="RefSeq" id="WP_274325154.1">
    <property type="nucleotide sequence ID" value="NZ_CP118158.1"/>
</dbReference>
<organism evidence="2 3">
    <name type="scientific">Halosimplex aquaticum</name>
    <dbReference type="NCBI Taxonomy" id="3026162"/>
    <lineage>
        <taxon>Archaea</taxon>
        <taxon>Methanobacteriati</taxon>
        <taxon>Methanobacteriota</taxon>
        <taxon>Stenosarchaea group</taxon>
        <taxon>Halobacteria</taxon>
        <taxon>Halobacteriales</taxon>
        <taxon>Haloarculaceae</taxon>
        <taxon>Halosimplex</taxon>
    </lineage>
</organism>
<dbReference type="InterPro" id="IPR055768">
    <property type="entry name" value="DUF7344"/>
</dbReference>
<reference evidence="2 3" key="1">
    <citation type="journal article" date="2019" name="Int. J. Syst. Evol. Microbiol.">
        <title>The Global Catalogue of Microorganisms (GCM) 10K type strain sequencing project: providing services to taxonomists for standard genome sequencing and annotation.</title>
        <authorList>
            <consortium name="The Broad Institute Genomics Platform"/>
            <consortium name="The Broad Institute Genome Sequencing Center for Infectious Disease"/>
            <person name="Wu L."/>
            <person name="Ma J."/>
        </authorList>
    </citation>
    <scope>NUCLEOTIDE SEQUENCE [LARGE SCALE GENOMIC DNA]</scope>
    <source>
        <strain evidence="2 3">XZYJT29</strain>
    </source>
</reference>
<evidence type="ECO:0000313" key="2">
    <source>
        <dbReference type="EMBL" id="MFC7139569.1"/>
    </source>
</evidence>
<comment type="caution">
    <text evidence="2">The sequence shown here is derived from an EMBL/GenBank/DDBJ whole genome shotgun (WGS) entry which is preliminary data.</text>
</comment>
<dbReference type="GeneID" id="78819828"/>
<proteinExistence type="predicted"/>
<keyword evidence="3" id="KW-1185">Reference proteome</keyword>
<name>A0ABD5Y5B4_9EURY</name>
<evidence type="ECO:0000259" key="1">
    <source>
        <dbReference type="Pfam" id="PF24035"/>
    </source>
</evidence>